<accession>A0A510L8Y4</accession>
<reference evidence="1 2" key="1">
    <citation type="submission" date="2019-07" db="EMBL/GenBank/DDBJ databases">
        <title>Complete Genome Sequence of Leptotrichia hongkongensis Strain JMUB5056.</title>
        <authorList>
            <person name="Watanabe S."/>
            <person name="Cui L."/>
        </authorList>
    </citation>
    <scope>NUCLEOTIDE SEQUENCE [LARGE SCALE GENOMIC DNA]</scope>
    <source>
        <strain evidence="1 2">JMUB5056</strain>
    </source>
</reference>
<name>A0A510L8Y4_9FUSO</name>
<gene>
    <name evidence="1" type="ORF">JMUB5056_2096</name>
</gene>
<dbReference type="KEGG" id="lhg:JMUB5056_2096"/>
<proteinExistence type="predicted"/>
<organism evidence="1 2">
    <name type="scientific">Leptotrichia hongkongensis</name>
    <dbReference type="NCBI Taxonomy" id="554406"/>
    <lineage>
        <taxon>Bacteria</taxon>
        <taxon>Fusobacteriati</taxon>
        <taxon>Fusobacteriota</taxon>
        <taxon>Fusobacteriia</taxon>
        <taxon>Fusobacteriales</taxon>
        <taxon>Leptotrichiaceae</taxon>
        <taxon>Leptotrichia</taxon>
    </lineage>
</organism>
<evidence type="ECO:0000313" key="2">
    <source>
        <dbReference type="Proteomes" id="UP000321561"/>
    </source>
</evidence>
<dbReference type="Proteomes" id="UP000321561">
    <property type="component" value="Chromosome"/>
</dbReference>
<sequence length="101" mass="12093">MMSFLFFISKVNLFLITRQIRTIFYLPKEVTTFLRLIISTQHSFKNLIIPINYATNEIKKGMVTLQVNDKRSQGVDNSRHIKLFKNLLVFHCHFCYNKLYF</sequence>
<protein>
    <submittedName>
        <fullName evidence="1">Uncharacterized protein</fullName>
    </submittedName>
</protein>
<evidence type="ECO:0000313" key="1">
    <source>
        <dbReference type="EMBL" id="BBM60474.1"/>
    </source>
</evidence>
<dbReference type="EMBL" id="AP019846">
    <property type="protein sequence ID" value="BBM60474.1"/>
    <property type="molecule type" value="Genomic_DNA"/>
</dbReference>
<dbReference type="AlphaFoldDB" id="A0A510L8Y4"/>